<comment type="caution">
    <text evidence="1">The sequence shown here is derived from an EMBL/GenBank/DDBJ whole genome shotgun (WGS) entry which is preliminary data.</text>
</comment>
<organism evidence="1 2">
    <name type="scientific">Ancylostoma ceylanicum</name>
    <dbReference type="NCBI Taxonomy" id="53326"/>
    <lineage>
        <taxon>Eukaryota</taxon>
        <taxon>Metazoa</taxon>
        <taxon>Ecdysozoa</taxon>
        <taxon>Nematoda</taxon>
        <taxon>Chromadorea</taxon>
        <taxon>Rhabditida</taxon>
        <taxon>Rhabditina</taxon>
        <taxon>Rhabditomorpha</taxon>
        <taxon>Strongyloidea</taxon>
        <taxon>Ancylostomatidae</taxon>
        <taxon>Ancylostomatinae</taxon>
        <taxon>Ancylostoma</taxon>
    </lineage>
</organism>
<evidence type="ECO:0000313" key="1">
    <source>
        <dbReference type="EMBL" id="EYC12464.1"/>
    </source>
</evidence>
<proteinExistence type="predicted"/>
<dbReference type="EMBL" id="JARK01001383">
    <property type="protein sequence ID" value="EYC12464.1"/>
    <property type="molecule type" value="Genomic_DNA"/>
</dbReference>
<dbReference type="Proteomes" id="UP000024635">
    <property type="component" value="Unassembled WGS sequence"/>
</dbReference>
<name>A0A016UAX6_9BILA</name>
<dbReference type="AlphaFoldDB" id="A0A016UAX6"/>
<reference evidence="2" key="1">
    <citation type="journal article" date="2015" name="Nat. Genet.">
        <title>The genome and transcriptome of the zoonotic hookworm Ancylostoma ceylanicum identify infection-specific gene families.</title>
        <authorList>
            <person name="Schwarz E.M."/>
            <person name="Hu Y."/>
            <person name="Antoshechkin I."/>
            <person name="Miller M.M."/>
            <person name="Sternberg P.W."/>
            <person name="Aroian R.V."/>
        </authorList>
    </citation>
    <scope>NUCLEOTIDE SEQUENCE</scope>
    <source>
        <strain evidence="2">HY135</strain>
    </source>
</reference>
<keyword evidence="2" id="KW-1185">Reference proteome</keyword>
<protein>
    <submittedName>
        <fullName evidence="1">Uncharacterized protein</fullName>
    </submittedName>
</protein>
<accession>A0A016UAX6</accession>
<sequence>MCTRSIVVRAIVRRNSDHGFGTCPVQDFCKYYAAYPYDRCTYPTNTRIKSSPDGSVAERRIAIRPYR</sequence>
<evidence type="ECO:0000313" key="2">
    <source>
        <dbReference type="Proteomes" id="UP000024635"/>
    </source>
</evidence>
<gene>
    <name evidence="1" type="primary">Acey_s0047.g1495</name>
    <name evidence="1" type="ORF">Y032_0047g1495</name>
</gene>